<protein>
    <recommendedName>
        <fullName evidence="2">HTH luxR-type domain-containing protein</fullName>
    </recommendedName>
</protein>
<keyword evidence="4" id="KW-1185">Reference proteome</keyword>
<dbReference type="InterPro" id="IPR016032">
    <property type="entry name" value="Sig_transdc_resp-reg_C-effctor"/>
</dbReference>
<evidence type="ECO:0000313" key="3">
    <source>
        <dbReference type="EMBL" id="BAT61472.1"/>
    </source>
</evidence>
<dbReference type="Proteomes" id="UP000236884">
    <property type="component" value="Chromosome"/>
</dbReference>
<gene>
    <name evidence="3" type="ORF">GJW-30_1_04029</name>
</gene>
<sequence length="222" mass="24687">MQLSQFLPDRKLVKHTPPADNIGTHEPFNLGRLMTRTLDMLSYGIVLIDCGMRPVFANKTAQEFLDQGRVDLSHNPTRHRRDPASDLRRLIVDCVVSGNSSLQTCQIGEPPLLCTVARLQTDGYADVVETCAILFLIDPEHSQESPHSLRSFGLTPAESGLAAEFAKGERLRDCARRLGIATSTARTHLHRIFDKTGASRQVDLMRLILTSTPALRCSRRNS</sequence>
<dbReference type="SMART" id="SM00421">
    <property type="entry name" value="HTH_LUXR"/>
    <property type="match status" value="1"/>
</dbReference>
<name>A0A0S3Q0H7_9BRAD</name>
<dbReference type="GO" id="GO:0006355">
    <property type="term" value="P:regulation of DNA-templated transcription"/>
    <property type="evidence" value="ECO:0007669"/>
    <property type="project" value="InterPro"/>
</dbReference>
<reference evidence="3 4" key="1">
    <citation type="submission" date="2015-08" db="EMBL/GenBank/DDBJ databases">
        <title>Investigation of the bacterial diversity of lava forest soil.</title>
        <authorList>
            <person name="Lee J.S."/>
        </authorList>
    </citation>
    <scope>NUCLEOTIDE SEQUENCE [LARGE SCALE GENOMIC DNA]</scope>
    <source>
        <strain evidence="3 4">GJW-30</strain>
    </source>
</reference>
<dbReference type="KEGG" id="vgo:GJW-30_1_04029"/>
<dbReference type="EMBL" id="AP014946">
    <property type="protein sequence ID" value="BAT61472.1"/>
    <property type="molecule type" value="Genomic_DNA"/>
</dbReference>
<proteinExistence type="predicted"/>
<organism evidence="3 4">
    <name type="scientific">Variibacter gotjawalensis</name>
    <dbReference type="NCBI Taxonomy" id="1333996"/>
    <lineage>
        <taxon>Bacteria</taxon>
        <taxon>Pseudomonadati</taxon>
        <taxon>Pseudomonadota</taxon>
        <taxon>Alphaproteobacteria</taxon>
        <taxon>Hyphomicrobiales</taxon>
        <taxon>Nitrobacteraceae</taxon>
        <taxon>Variibacter</taxon>
    </lineage>
</organism>
<dbReference type="InterPro" id="IPR036388">
    <property type="entry name" value="WH-like_DNA-bd_sf"/>
</dbReference>
<evidence type="ECO:0000313" key="4">
    <source>
        <dbReference type="Proteomes" id="UP000236884"/>
    </source>
</evidence>
<dbReference type="RefSeq" id="WP_096358165.1">
    <property type="nucleotide sequence ID" value="NZ_AP014946.1"/>
</dbReference>
<feature type="domain" description="HTH luxR-type" evidence="2">
    <location>
        <begin position="151"/>
        <end position="208"/>
    </location>
</feature>
<dbReference type="GO" id="GO:0003677">
    <property type="term" value="F:DNA binding"/>
    <property type="evidence" value="ECO:0007669"/>
    <property type="project" value="InterPro"/>
</dbReference>
<feature type="region of interest" description="Disordered" evidence="1">
    <location>
        <begin position="1"/>
        <end position="26"/>
    </location>
</feature>
<dbReference type="Gene3D" id="1.10.10.10">
    <property type="entry name" value="Winged helix-like DNA-binding domain superfamily/Winged helix DNA-binding domain"/>
    <property type="match status" value="1"/>
</dbReference>
<evidence type="ECO:0000259" key="2">
    <source>
        <dbReference type="SMART" id="SM00421"/>
    </source>
</evidence>
<dbReference type="InterPro" id="IPR000792">
    <property type="entry name" value="Tscrpt_reg_LuxR_C"/>
</dbReference>
<dbReference type="OrthoDB" id="5497412at2"/>
<dbReference type="AlphaFoldDB" id="A0A0S3Q0H7"/>
<evidence type="ECO:0000256" key="1">
    <source>
        <dbReference type="SAM" id="MobiDB-lite"/>
    </source>
</evidence>
<accession>A0A0S3Q0H7</accession>
<dbReference type="SUPFAM" id="SSF46894">
    <property type="entry name" value="C-terminal effector domain of the bipartite response regulators"/>
    <property type="match status" value="1"/>
</dbReference>